<dbReference type="Pfam" id="PF00856">
    <property type="entry name" value="SET"/>
    <property type="match status" value="1"/>
</dbReference>
<dbReference type="Pfam" id="PF02064">
    <property type="entry name" value="MAS20"/>
    <property type="match status" value="1"/>
</dbReference>
<evidence type="ECO:0000256" key="8">
    <source>
        <dbReference type="ARBA" id="ARBA00022989"/>
    </source>
</evidence>
<gene>
    <name evidence="17" type="primary">TOM20</name>
    <name evidence="17" type="ORF">H4219_001889</name>
</gene>
<keyword evidence="5" id="KW-0949">S-adenosyl-L-methionine</keyword>
<comment type="similarity">
    <text evidence="2">Belongs to the Tom20 family.</text>
</comment>
<keyword evidence="8 15" id="KW-1133">Transmembrane helix</keyword>
<dbReference type="AlphaFoldDB" id="A0A9W8A2F4"/>
<evidence type="ECO:0000256" key="6">
    <source>
        <dbReference type="ARBA" id="ARBA00022692"/>
    </source>
</evidence>
<dbReference type="Gene3D" id="1.10.220.160">
    <property type="match status" value="1"/>
</dbReference>
<feature type="region of interest" description="Disordered" evidence="14">
    <location>
        <begin position="261"/>
        <end position="396"/>
    </location>
</feature>
<dbReference type="GO" id="GO:0006605">
    <property type="term" value="P:protein targeting"/>
    <property type="evidence" value="ECO:0007669"/>
    <property type="project" value="InterPro"/>
</dbReference>
<comment type="catalytic activity">
    <reaction evidence="13">
        <text>L-lysyl-[histone] + S-adenosyl-L-methionine = N(6)-methyl-L-lysyl-[histone] + S-adenosyl-L-homocysteine + H(+)</text>
        <dbReference type="Rhea" id="RHEA:10024"/>
        <dbReference type="Rhea" id="RHEA-COMP:9845"/>
        <dbReference type="Rhea" id="RHEA-COMP:9846"/>
        <dbReference type="ChEBI" id="CHEBI:15378"/>
        <dbReference type="ChEBI" id="CHEBI:29969"/>
        <dbReference type="ChEBI" id="CHEBI:57856"/>
        <dbReference type="ChEBI" id="CHEBI:59789"/>
        <dbReference type="ChEBI" id="CHEBI:61929"/>
    </reaction>
    <physiologicalReaction direction="left-to-right" evidence="13">
        <dbReference type="Rhea" id="RHEA:10025"/>
    </physiologicalReaction>
</comment>
<dbReference type="Gene3D" id="2.170.270.10">
    <property type="entry name" value="SET domain"/>
    <property type="match status" value="1"/>
</dbReference>
<feature type="transmembrane region" description="Helical" evidence="15">
    <location>
        <begin position="6"/>
        <end position="25"/>
    </location>
</feature>
<protein>
    <recommendedName>
        <fullName evidence="12">Histone-lysine N-methyltransferase SET5</fullName>
    </recommendedName>
    <alternativeName>
        <fullName evidence="11">SET domain-containing protein 5</fullName>
    </alternativeName>
</protein>
<feature type="domain" description="SET" evidence="16">
    <location>
        <begin position="170"/>
        <end position="629"/>
    </location>
</feature>
<dbReference type="GO" id="GO:0005742">
    <property type="term" value="C:mitochondrial outer membrane translocase complex"/>
    <property type="evidence" value="ECO:0007669"/>
    <property type="project" value="InterPro"/>
</dbReference>
<dbReference type="Proteomes" id="UP001150538">
    <property type="component" value="Unassembled WGS sequence"/>
</dbReference>
<comment type="caution">
    <text evidence="17">The sequence shown here is derived from an EMBL/GenBank/DDBJ whole genome shotgun (WGS) entry which is preliminary data.</text>
</comment>
<evidence type="ECO:0000256" key="3">
    <source>
        <dbReference type="ARBA" id="ARBA00022603"/>
    </source>
</evidence>
<evidence type="ECO:0000256" key="9">
    <source>
        <dbReference type="ARBA" id="ARBA00023128"/>
    </source>
</evidence>
<evidence type="ECO:0000256" key="15">
    <source>
        <dbReference type="SAM" id="Phobius"/>
    </source>
</evidence>
<evidence type="ECO:0000313" key="17">
    <source>
        <dbReference type="EMBL" id="KAJ1919534.1"/>
    </source>
</evidence>
<dbReference type="SUPFAM" id="SSF47157">
    <property type="entry name" value="Mitochondrial import receptor subunit Tom20"/>
    <property type="match status" value="1"/>
</dbReference>
<evidence type="ECO:0000256" key="10">
    <source>
        <dbReference type="ARBA" id="ARBA00023136"/>
    </source>
</evidence>
<keyword evidence="10 15" id="KW-0472">Membrane</keyword>
<evidence type="ECO:0000256" key="13">
    <source>
        <dbReference type="ARBA" id="ARBA00048619"/>
    </source>
</evidence>
<proteinExistence type="inferred from homology"/>
<dbReference type="PROSITE" id="PS50280">
    <property type="entry name" value="SET"/>
    <property type="match status" value="1"/>
</dbReference>
<evidence type="ECO:0000256" key="12">
    <source>
        <dbReference type="ARBA" id="ARBA00044528"/>
    </source>
</evidence>
<dbReference type="InterPro" id="IPR002056">
    <property type="entry name" value="MAS20"/>
</dbReference>
<dbReference type="GO" id="GO:0032259">
    <property type="term" value="P:methylation"/>
    <property type="evidence" value="ECO:0007669"/>
    <property type="project" value="UniProtKB-KW"/>
</dbReference>
<keyword evidence="17" id="KW-0675">Receptor</keyword>
<dbReference type="GO" id="GO:0006886">
    <property type="term" value="P:intracellular protein transport"/>
    <property type="evidence" value="ECO:0007669"/>
    <property type="project" value="InterPro"/>
</dbReference>
<dbReference type="GO" id="GO:0042799">
    <property type="term" value="F:histone H4K20 methyltransferase activity"/>
    <property type="evidence" value="ECO:0007669"/>
    <property type="project" value="TreeGrafter"/>
</dbReference>
<organism evidence="17 18">
    <name type="scientific">Mycoemilia scoparia</name>
    <dbReference type="NCBI Taxonomy" id="417184"/>
    <lineage>
        <taxon>Eukaryota</taxon>
        <taxon>Fungi</taxon>
        <taxon>Fungi incertae sedis</taxon>
        <taxon>Zoopagomycota</taxon>
        <taxon>Kickxellomycotina</taxon>
        <taxon>Kickxellomycetes</taxon>
        <taxon>Kickxellales</taxon>
        <taxon>Kickxellaceae</taxon>
        <taxon>Mycoemilia</taxon>
    </lineage>
</organism>
<feature type="compositionally biased region" description="Basic and acidic residues" evidence="14">
    <location>
        <begin position="377"/>
        <end position="396"/>
    </location>
</feature>
<keyword evidence="18" id="KW-1185">Reference proteome</keyword>
<evidence type="ECO:0000256" key="4">
    <source>
        <dbReference type="ARBA" id="ARBA00022679"/>
    </source>
</evidence>
<evidence type="ECO:0000313" key="18">
    <source>
        <dbReference type="Proteomes" id="UP001150538"/>
    </source>
</evidence>
<dbReference type="GO" id="GO:0045814">
    <property type="term" value="P:negative regulation of gene expression, epigenetic"/>
    <property type="evidence" value="ECO:0007669"/>
    <property type="project" value="TreeGrafter"/>
</dbReference>
<sequence>MKTSTIAMLTAAGLVTGGLGYLIYFDHKRRNDPKFRKKLRRDRNKAIKAAESQTKRADLATKELAGQLVKIVSKEKLPASPEEKEKFFMAQVAQGEVLAGSGPSQFGEAACCFYRALKVYPNPIELIMIYQKTVPEALFGLVMAMMAEEVKFKQERYFDNFPPKKMNIEVKDKSKKTEKKEKSESKDVLLPQRGLFALKDIEEGEVIYEEDAVVSTLLPDEDASKEFCHHCQKPIEKTDNVEGAHSEETVSKEEAAIGVDEEATKTEEAVPEKETTLADEEKPETEEAVREETEDVSITEPAIDATREEAEVISIPESTTDADAAVAEESTEVKEKEETPENVAAATTTTEEKDEEKPTVEEDNNAATTTVTEEAGEEKAGETEAKFETTEESQESKKVNPNAFECEDCHEVVYCSEKCRTDAHDAYHQVLCTSSKEAASFVKQCRESNELAPIIIAKFFSTLIDKEKKKELARAVNADSKSESDDDEYTTYEHLERLKYLEIIPSKDDAVALKQLSGMLASKIPGLGDFINEERYVTLKGKLAYNTFATKLGSSEKVAGAQDKAIKDHYRTDSDSEHTKGLALYLVTAYLNHACKPNTKLAFPENTSKVALVAIKSIKKGDELFGSYINNQTDRPYESRSKELIDKFRLKCECALCESERE</sequence>
<dbReference type="InterPro" id="IPR023392">
    <property type="entry name" value="Tom20_dom_sf"/>
</dbReference>
<reference evidence="17" key="1">
    <citation type="submission" date="2022-07" db="EMBL/GenBank/DDBJ databases">
        <title>Phylogenomic reconstructions and comparative analyses of Kickxellomycotina fungi.</title>
        <authorList>
            <person name="Reynolds N.K."/>
            <person name="Stajich J.E."/>
            <person name="Barry K."/>
            <person name="Grigoriev I.V."/>
            <person name="Crous P."/>
            <person name="Smith M.E."/>
        </authorList>
    </citation>
    <scope>NUCLEOTIDE SEQUENCE</scope>
    <source>
        <strain evidence="17">NBRC 100468</strain>
    </source>
</reference>
<keyword evidence="3" id="KW-0489">Methyltransferase</keyword>
<evidence type="ECO:0000259" key="16">
    <source>
        <dbReference type="PROSITE" id="PS50280"/>
    </source>
</evidence>
<dbReference type="PANTHER" id="PTHR46402">
    <property type="entry name" value="SET AND MYND DOMAIN-CONTAINING PROTEIN 5"/>
    <property type="match status" value="1"/>
</dbReference>
<dbReference type="InterPro" id="IPR001214">
    <property type="entry name" value="SET_dom"/>
</dbReference>
<dbReference type="PANTHER" id="PTHR46402:SF2">
    <property type="entry name" value="HISTONE-LYSINE N-TRIMETHYLTRANSFERASE SMYD5"/>
    <property type="match status" value="1"/>
</dbReference>
<dbReference type="EMBL" id="JANBPU010000025">
    <property type="protein sequence ID" value="KAJ1919534.1"/>
    <property type="molecule type" value="Genomic_DNA"/>
</dbReference>
<keyword evidence="7" id="KW-1000">Mitochondrion outer membrane</keyword>
<dbReference type="Gene3D" id="6.10.140.2220">
    <property type="match status" value="1"/>
</dbReference>
<comment type="subcellular location">
    <subcellularLocation>
        <location evidence="1">Mitochondrion outer membrane</location>
        <topology evidence="1">Single-pass membrane protein</topology>
    </subcellularLocation>
</comment>
<dbReference type="Gene3D" id="1.20.960.10">
    <property type="entry name" value="Mitochondrial outer membrane translocase complex, subunit Tom20 domain"/>
    <property type="match status" value="1"/>
</dbReference>
<dbReference type="PRINTS" id="PR00351">
    <property type="entry name" value="OM20RECEPTOR"/>
</dbReference>
<dbReference type="OrthoDB" id="2154253at2759"/>
<keyword evidence="4" id="KW-0808">Transferase</keyword>
<evidence type="ECO:0000256" key="11">
    <source>
        <dbReference type="ARBA" id="ARBA00042380"/>
    </source>
</evidence>
<evidence type="ECO:0000256" key="2">
    <source>
        <dbReference type="ARBA" id="ARBA00005792"/>
    </source>
</evidence>
<keyword evidence="6 15" id="KW-0812">Transmembrane</keyword>
<evidence type="ECO:0000256" key="7">
    <source>
        <dbReference type="ARBA" id="ARBA00022787"/>
    </source>
</evidence>
<dbReference type="SUPFAM" id="SSF144232">
    <property type="entry name" value="HIT/MYND zinc finger-like"/>
    <property type="match status" value="1"/>
</dbReference>
<accession>A0A9W8A2F4</accession>
<dbReference type="InterPro" id="IPR046341">
    <property type="entry name" value="SET_dom_sf"/>
</dbReference>
<feature type="compositionally biased region" description="Basic and acidic residues" evidence="14">
    <location>
        <begin position="262"/>
        <end position="291"/>
    </location>
</feature>
<evidence type="ECO:0000256" key="5">
    <source>
        <dbReference type="ARBA" id="ARBA00022691"/>
    </source>
</evidence>
<dbReference type="CDD" id="cd20071">
    <property type="entry name" value="SET_SMYD"/>
    <property type="match status" value="1"/>
</dbReference>
<dbReference type="SMART" id="SM00317">
    <property type="entry name" value="SET"/>
    <property type="match status" value="1"/>
</dbReference>
<name>A0A9W8A2F4_9FUNG</name>
<keyword evidence="9" id="KW-0496">Mitochondrion</keyword>
<dbReference type="SUPFAM" id="SSF82199">
    <property type="entry name" value="SET domain"/>
    <property type="match status" value="1"/>
</dbReference>
<evidence type="ECO:0000256" key="1">
    <source>
        <dbReference type="ARBA" id="ARBA00004572"/>
    </source>
</evidence>
<evidence type="ECO:0000256" key="14">
    <source>
        <dbReference type="SAM" id="MobiDB-lite"/>
    </source>
</evidence>